<evidence type="ECO:0000256" key="2">
    <source>
        <dbReference type="ARBA" id="ARBA00004856"/>
    </source>
</evidence>
<dbReference type="Proteomes" id="UP000198629">
    <property type="component" value="Unassembled WGS sequence"/>
</dbReference>
<comment type="cofactor">
    <cofactor evidence="13">
        <name>heme</name>
        <dbReference type="ChEBI" id="CHEBI:30413"/>
    </cofactor>
    <text evidence="13">Binds 2 heme groups.</text>
</comment>
<dbReference type="GO" id="GO:0009055">
    <property type="term" value="F:electron transfer activity"/>
    <property type="evidence" value="ECO:0007669"/>
    <property type="project" value="InterPro"/>
</dbReference>
<evidence type="ECO:0000256" key="15">
    <source>
        <dbReference type="SAM" id="SignalP"/>
    </source>
</evidence>
<comment type="pathway">
    <text evidence="2">One-carbon metabolism; methylamine degradation.</text>
</comment>
<keyword evidence="5 14" id="KW-0479">Metal-binding</keyword>
<keyword evidence="4 13" id="KW-0349">Heme</keyword>
<evidence type="ECO:0000256" key="9">
    <source>
        <dbReference type="ARBA" id="ARBA00023002"/>
    </source>
</evidence>
<dbReference type="InterPro" id="IPR036909">
    <property type="entry name" value="Cyt_c-like_dom_sf"/>
</dbReference>
<keyword evidence="17" id="KW-0575">Peroxidase</keyword>
<sequence>MWFRSFILMASTLMVMGSAWSAELPAREKFKRPDSIPAPTSNPLTPEKITLGKTLFFDARLSRTGEMACATCHAPDKRWSDGRILPLQADGVKNARRTPTVLNSAWLSTLMWDGRAGTLEVQAVLPITTVHEMNFDLASLANRLNQIQGYRPLFAQAFGNDTINPERITQALASFQRTLVSNQAPFDQWINGDEQAISEEAKRGFAVFNDKNKANCAACHSSWRFTDDGFHDIGLASADLGRGTRVPAEVTLMQYAFKTPSLRDLPISGPYMHDGSMHDLKTVIRHYKSEAIQRPSLSTDMHQFELSELEESDLIAFIKSLDGGPLGIQAPAMPQ</sequence>
<dbReference type="InterPro" id="IPR026259">
    <property type="entry name" value="MauG/Cytc_peroxidase"/>
</dbReference>
<dbReference type="PANTHER" id="PTHR30600:SF10">
    <property type="entry name" value="BLL6722 PROTEIN"/>
    <property type="match status" value="1"/>
</dbReference>
<feature type="binding site" description="covalent" evidence="13">
    <location>
        <position position="219"/>
    </location>
    <ligand>
        <name>heme c</name>
        <dbReference type="ChEBI" id="CHEBI:61717"/>
        <label>2</label>
    </ligand>
</feature>
<keyword evidence="10 14" id="KW-0408">Iron</keyword>
<feature type="domain" description="Cytochrome c" evidence="16">
    <location>
        <begin position="199"/>
        <end position="322"/>
    </location>
</feature>
<evidence type="ECO:0000256" key="5">
    <source>
        <dbReference type="ARBA" id="ARBA00022723"/>
    </source>
</evidence>
<evidence type="ECO:0000313" key="17">
    <source>
        <dbReference type="EMBL" id="SDK78941.1"/>
    </source>
</evidence>
<dbReference type="EMBL" id="FNFX01000005">
    <property type="protein sequence ID" value="SDK78941.1"/>
    <property type="molecule type" value="Genomic_DNA"/>
</dbReference>
<dbReference type="Gene3D" id="1.10.760.10">
    <property type="entry name" value="Cytochrome c-like domain"/>
    <property type="match status" value="2"/>
</dbReference>
<dbReference type="GO" id="GO:0030416">
    <property type="term" value="P:methylamine metabolic process"/>
    <property type="evidence" value="ECO:0007669"/>
    <property type="project" value="InterPro"/>
</dbReference>
<feature type="chain" id="PRO_5011557892" description="Methylamine utilization protein MauG" evidence="15">
    <location>
        <begin position="22"/>
        <end position="335"/>
    </location>
</feature>
<evidence type="ECO:0000256" key="3">
    <source>
        <dbReference type="ARBA" id="ARBA00022448"/>
    </source>
</evidence>
<comment type="subcellular location">
    <subcellularLocation>
        <location evidence="1">Periplasm</location>
    </subcellularLocation>
</comment>
<keyword evidence="9" id="KW-0560">Oxidoreductase</keyword>
<evidence type="ECO:0000256" key="8">
    <source>
        <dbReference type="ARBA" id="ARBA00022982"/>
    </source>
</evidence>
<keyword evidence="7" id="KW-0574">Periplasm</keyword>
<dbReference type="InterPro" id="IPR022394">
    <property type="entry name" value="Methylamine_utilis_MauG"/>
</dbReference>
<feature type="binding site" description="covalent" evidence="13">
    <location>
        <position position="216"/>
    </location>
    <ligand>
        <name>heme c</name>
        <dbReference type="ChEBI" id="CHEBI:61717"/>
        <label>2</label>
    </ligand>
</feature>
<feature type="signal peptide" evidence="15">
    <location>
        <begin position="1"/>
        <end position="21"/>
    </location>
</feature>
<comment type="function">
    <text evidence="11">Involved in methylamine metabolism. Essential for the maturation of the beta subunit of MADH, presumably via a step in the biosynthesis of tryptophan tryptophylquinone (TTQ), the cofactor of MADH.</text>
</comment>
<dbReference type="FunFam" id="1.10.760.10:FF:000019">
    <property type="entry name" value="Di-heme cytochrome C peroxidase"/>
    <property type="match status" value="1"/>
</dbReference>
<evidence type="ECO:0000256" key="11">
    <source>
        <dbReference type="ARBA" id="ARBA00058991"/>
    </source>
</evidence>
<feature type="binding site" description="covalent" evidence="13">
    <location>
        <position position="72"/>
    </location>
    <ligand>
        <name>heme c</name>
        <dbReference type="ChEBI" id="CHEBI:61717"/>
        <label>1</label>
    </ligand>
</feature>
<dbReference type="NCBIfam" id="TIGR03791">
    <property type="entry name" value="TTQ_mauG"/>
    <property type="match status" value="1"/>
</dbReference>
<dbReference type="Pfam" id="PF03150">
    <property type="entry name" value="CCP_MauG"/>
    <property type="match status" value="1"/>
</dbReference>
<dbReference type="InterPro" id="IPR009056">
    <property type="entry name" value="Cyt_c-like_dom"/>
</dbReference>
<protein>
    <recommendedName>
        <fullName evidence="12">Methylamine utilization protein MauG</fullName>
    </recommendedName>
</protein>
<dbReference type="PANTHER" id="PTHR30600">
    <property type="entry name" value="CYTOCHROME C PEROXIDASE-RELATED"/>
    <property type="match status" value="1"/>
</dbReference>
<comment type="PTM">
    <text evidence="13">Binds 2 heme groups per subunit.</text>
</comment>
<keyword evidence="8" id="KW-0249">Electron transport</keyword>
<dbReference type="Pfam" id="PF00034">
    <property type="entry name" value="Cytochrom_C"/>
    <property type="match status" value="1"/>
</dbReference>
<dbReference type="GO" id="GO:0004130">
    <property type="term" value="F:cytochrome-c peroxidase activity"/>
    <property type="evidence" value="ECO:0007669"/>
    <property type="project" value="TreeGrafter"/>
</dbReference>
<dbReference type="GO" id="GO:0020037">
    <property type="term" value="F:heme binding"/>
    <property type="evidence" value="ECO:0007669"/>
    <property type="project" value="InterPro"/>
</dbReference>
<evidence type="ECO:0000256" key="4">
    <source>
        <dbReference type="ARBA" id="ARBA00022617"/>
    </source>
</evidence>
<evidence type="ECO:0000256" key="1">
    <source>
        <dbReference type="ARBA" id="ARBA00004418"/>
    </source>
</evidence>
<evidence type="ECO:0000259" key="16">
    <source>
        <dbReference type="PROSITE" id="PS51007"/>
    </source>
</evidence>
<organism evidence="17 18">
    <name type="scientific">Methylophilus rhizosphaerae</name>
    <dbReference type="NCBI Taxonomy" id="492660"/>
    <lineage>
        <taxon>Bacteria</taxon>
        <taxon>Pseudomonadati</taxon>
        <taxon>Pseudomonadota</taxon>
        <taxon>Betaproteobacteria</taxon>
        <taxon>Nitrosomonadales</taxon>
        <taxon>Methylophilaceae</taxon>
        <taxon>Methylophilus</taxon>
    </lineage>
</organism>
<keyword evidence="6 15" id="KW-0732">Signal</keyword>
<keyword evidence="3" id="KW-0813">Transport</keyword>
<feature type="binding site" description="covalent" evidence="13">
    <location>
        <position position="69"/>
    </location>
    <ligand>
        <name>heme c</name>
        <dbReference type="ChEBI" id="CHEBI:61717"/>
        <label>1</label>
    </ligand>
</feature>
<dbReference type="PROSITE" id="PS51007">
    <property type="entry name" value="CYTC"/>
    <property type="match status" value="2"/>
</dbReference>
<evidence type="ECO:0000256" key="7">
    <source>
        <dbReference type="ARBA" id="ARBA00022764"/>
    </source>
</evidence>
<evidence type="ECO:0000256" key="13">
    <source>
        <dbReference type="PIRSR" id="PIRSR000294-1"/>
    </source>
</evidence>
<dbReference type="STRING" id="492660.SAMN05192566_2424"/>
<feature type="binding site" description="axial binding residue" evidence="14">
    <location>
        <position position="220"/>
    </location>
    <ligand>
        <name>heme c</name>
        <dbReference type="ChEBI" id="CHEBI:61717"/>
        <label>2</label>
    </ligand>
    <ligandPart>
        <name>Fe</name>
        <dbReference type="ChEBI" id="CHEBI:18248"/>
    </ligandPart>
</feature>
<feature type="binding site" description="axial binding residue" evidence="14">
    <location>
        <position position="73"/>
    </location>
    <ligand>
        <name>heme c</name>
        <dbReference type="ChEBI" id="CHEBI:61717"/>
        <label>1</label>
    </ligand>
    <ligandPart>
        <name>Fe</name>
        <dbReference type="ChEBI" id="CHEBI:18248"/>
    </ligandPart>
</feature>
<keyword evidence="18" id="KW-1185">Reference proteome</keyword>
<name>A0A1G9ESA5_9PROT</name>
<dbReference type="GO" id="GO:0042597">
    <property type="term" value="C:periplasmic space"/>
    <property type="evidence" value="ECO:0007669"/>
    <property type="project" value="UniProtKB-SubCell"/>
</dbReference>
<dbReference type="AlphaFoldDB" id="A0A1G9ESA5"/>
<evidence type="ECO:0000256" key="10">
    <source>
        <dbReference type="ARBA" id="ARBA00023004"/>
    </source>
</evidence>
<evidence type="ECO:0000256" key="12">
    <source>
        <dbReference type="ARBA" id="ARBA00073576"/>
    </source>
</evidence>
<accession>A0A1G9ESA5</accession>
<dbReference type="SUPFAM" id="SSF46626">
    <property type="entry name" value="Cytochrome c"/>
    <property type="match status" value="2"/>
</dbReference>
<evidence type="ECO:0000313" key="18">
    <source>
        <dbReference type="Proteomes" id="UP000198629"/>
    </source>
</evidence>
<dbReference type="InterPro" id="IPR051395">
    <property type="entry name" value="Cytochrome_c_Peroxidase/MauG"/>
</dbReference>
<feature type="domain" description="Cytochrome c" evidence="16">
    <location>
        <begin position="47"/>
        <end position="148"/>
    </location>
</feature>
<evidence type="ECO:0000256" key="14">
    <source>
        <dbReference type="PIRSR" id="PIRSR000294-2"/>
    </source>
</evidence>
<reference evidence="18" key="1">
    <citation type="submission" date="2016-10" db="EMBL/GenBank/DDBJ databases">
        <authorList>
            <person name="Varghese N."/>
            <person name="Submissions S."/>
        </authorList>
    </citation>
    <scope>NUCLEOTIDE SEQUENCE [LARGE SCALE GENOMIC DNA]</scope>
    <source>
        <strain evidence="18">CBMB127</strain>
    </source>
</reference>
<proteinExistence type="predicted"/>
<gene>
    <name evidence="17" type="ORF">SAMN05192566_2424</name>
</gene>
<dbReference type="PIRSF" id="PIRSF000294">
    <property type="entry name" value="Cytochrome-c_peroxidase"/>
    <property type="match status" value="1"/>
</dbReference>
<evidence type="ECO:0000256" key="6">
    <source>
        <dbReference type="ARBA" id="ARBA00022729"/>
    </source>
</evidence>
<dbReference type="InterPro" id="IPR004852">
    <property type="entry name" value="Di-haem_cyt_c_peroxidsae"/>
</dbReference>
<dbReference type="GO" id="GO:0005509">
    <property type="term" value="F:calcium ion binding"/>
    <property type="evidence" value="ECO:0007669"/>
    <property type="project" value="InterPro"/>
</dbReference>